<gene>
    <name evidence="1" type="ORF">O6H91_03G091500</name>
</gene>
<evidence type="ECO:0000313" key="1">
    <source>
        <dbReference type="EMBL" id="KAJ7562980.1"/>
    </source>
</evidence>
<sequence>MSNSELQQPRKSSGRQSDQLSARKSFTVTGQPAINLSRKSSARRSGYYTSTEDEDENNGNFDQLELLARNSSHHGISFSIAGPVQAPEADWSLIADAEAARKHAAMNRDIESEADHNVAVDITGSAYGSHSSPLPVYLKFEDVKYKVLLKPKTSWSFGKATEKVATEKEILHGISGSVAPGEVLALLGPSGCGKTTLLNLLGGRIIKNVTGSITYNGLSYNKSLKRRMGFVTQDDVLFPHLTVRETLMYAALLRLPKSLNKQQKIQRADEIIVELGLERCRDTIIGGPFLRGVSGGERKRVCIGHEILIDPSLLFLDEPTSGLDSTIALRIVQLIQSIAQGGRTVVASVHQPSSRLFYMFSKVILLSEGETVYYGKAAEAMDYFSSIGLSPAMAMNPADFLLDLANGNLDVISTPAALQSRQATDSVNLNGKADGKPSQKEVRQYLVEKFKSQAAMLDNKKLLQFVPFNEELKEAILEKREWSTSWWQQFNVLLVRGLSERRHEYLSWLRVLQVTAISVIIGMLWWQSKIHNENEILDQVGLIFFMSIFWAFFPLFTAIFTFPQERAILAKERASDMYRLSAYFLSRTLGDVPMDMLLVLIFIIIVYFMTHLHLSAGAFFLTTLTIILDAVTSQGLGLFIGAVMMDVKKATTMASIIMLTFMLTGGFYVQHIPVFIRWLKYLSFNYHCFKLLLKVQYSPDQRYNCSNPDGCSISTSPAIDNVQLGGGGSEALALLLMVVGYRALGYVALRRMKTGI</sequence>
<dbReference type="Proteomes" id="UP001162992">
    <property type="component" value="Chromosome 3"/>
</dbReference>
<keyword evidence="2" id="KW-1185">Reference proteome</keyword>
<proteinExistence type="predicted"/>
<evidence type="ECO:0000313" key="2">
    <source>
        <dbReference type="Proteomes" id="UP001162992"/>
    </source>
</evidence>
<comment type="caution">
    <text evidence="1">The sequence shown here is derived from an EMBL/GenBank/DDBJ whole genome shotgun (WGS) entry which is preliminary data.</text>
</comment>
<name>A0ACC2E8Z7_DIPCM</name>
<dbReference type="EMBL" id="CM055094">
    <property type="protein sequence ID" value="KAJ7562980.1"/>
    <property type="molecule type" value="Genomic_DNA"/>
</dbReference>
<organism evidence="1 2">
    <name type="scientific">Diphasiastrum complanatum</name>
    <name type="common">Issler's clubmoss</name>
    <name type="synonym">Lycopodium complanatum</name>
    <dbReference type="NCBI Taxonomy" id="34168"/>
    <lineage>
        <taxon>Eukaryota</taxon>
        <taxon>Viridiplantae</taxon>
        <taxon>Streptophyta</taxon>
        <taxon>Embryophyta</taxon>
        <taxon>Tracheophyta</taxon>
        <taxon>Lycopodiopsida</taxon>
        <taxon>Lycopodiales</taxon>
        <taxon>Lycopodiaceae</taxon>
        <taxon>Lycopodioideae</taxon>
        <taxon>Diphasiastrum</taxon>
    </lineage>
</organism>
<protein>
    <submittedName>
        <fullName evidence="1">Uncharacterized protein</fullName>
    </submittedName>
</protein>
<accession>A0ACC2E8Z7</accession>
<reference evidence="2" key="1">
    <citation type="journal article" date="2024" name="Proc. Natl. Acad. Sci. U.S.A.">
        <title>Extraordinary preservation of gene collinearity over three hundred million years revealed in homosporous lycophytes.</title>
        <authorList>
            <person name="Li C."/>
            <person name="Wickell D."/>
            <person name="Kuo L.Y."/>
            <person name="Chen X."/>
            <person name="Nie B."/>
            <person name="Liao X."/>
            <person name="Peng D."/>
            <person name="Ji J."/>
            <person name="Jenkins J."/>
            <person name="Williams M."/>
            <person name="Shu S."/>
            <person name="Plott C."/>
            <person name="Barry K."/>
            <person name="Rajasekar S."/>
            <person name="Grimwood J."/>
            <person name="Han X."/>
            <person name="Sun S."/>
            <person name="Hou Z."/>
            <person name="He W."/>
            <person name="Dai G."/>
            <person name="Sun C."/>
            <person name="Schmutz J."/>
            <person name="Leebens-Mack J.H."/>
            <person name="Li F.W."/>
            <person name="Wang L."/>
        </authorList>
    </citation>
    <scope>NUCLEOTIDE SEQUENCE [LARGE SCALE GENOMIC DNA]</scope>
    <source>
        <strain evidence="2">cv. PW_Plant_1</strain>
    </source>
</reference>